<dbReference type="InterPro" id="IPR013106">
    <property type="entry name" value="Ig_V-set"/>
</dbReference>
<organism evidence="4 5">
    <name type="scientific">Xiphophorus maculatus</name>
    <name type="common">Southern platyfish</name>
    <name type="synonym">Platypoecilus maculatus</name>
    <dbReference type="NCBI Taxonomy" id="8083"/>
    <lineage>
        <taxon>Eukaryota</taxon>
        <taxon>Metazoa</taxon>
        <taxon>Chordata</taxon>
        <taxon>Craniata</taxon>
        <taxon>Vertebrata</taxon>
        <taxon>Euteleostomi</taxon>
        <taxon>Actinopterygii</taxon>
        <taxon>Neopterygii</taxon>
        <taxon>Teleostei</taxon>
        <taxon>Neoteleostei</taxon>
        <taxon>Acanthomorphata</taxon>
        <taxon>Ovalentaria</taxon>
        <taxon>Atherinomorphae</taxon>
        <taxon>Cyprinodontiformes</taxon>
        <taxon>Poeciliidae</taxon>
        <taxon>Poeciliinae</taxon>
        <taxon>Xiphophorus</taxon>
    </lineage>
</organism>
<proteinExistence type="predicted"/>
<dbReference type="InterPro" id="IPR013783">
    <property type="entry name" value="Ig-like_fold"/>
</dbReference>
<reference evidence="5" key="2">
    <citation type="journal article" date="2013" name="Nat. Genet.">
        <title>The genome of the platyfish, Xiphophorus maculatus, provides insights into evolutionary adaptation and several complex traits.</title>
        <authorList>
            <person name="Schartl M."/>
            <person name="Walter R.B."/>
            <person name="Shen Y."/>
            <person name="Garcia T."/>
            <person name="Catchen J."/>
            <person name="Amores A."/>
            <person name="Braasch I."/>
            <person name="Chalopin D."/>
            <person name="Volff J.N."/>
            <person name="Lesch K.P."/>
            <person name="Bisazza A."/>
            <person name="Minx P."/>
            <person name="Hillier L."/>
            <person name="Wilson R.K."/>
            <person name="Fuerstenberg S."/>
            <person name="Boore J."/>
            <person name="Searle S."/>
            <person name="Postlethwait J.H."/>
            <person name="Warren W.C."/>
        </authorList>
    </citation>
    <scope>NUCLEOTIDE SEQUENCE [LARGE SCALE GENOMIC DNA]</scope>
    <source>
        <strain evidence="5">JP 163 A</strain>
    </source>
</reference>
<dbReference type="Pfam" id="PF13927">
    <property type="entry name" value="Ig_3"/>
    <property type="match status" value="1"/>
</dbReference>
<dbReference type="SUPFAM" id="SSF48726">
    <property type="entry name" value="Immunoglobulin"/>
    <property type="match status" value="2"/>
</dbReference>
<feature type="transmembrane region" description="Helical" evidence="2">
    <location>
        <begin position="291"/>
        <end position="313"/>
    </location>
</feature>
<dbReference type="PROSITE" id="PS50835">
    <property type="entry name" value="IG_LIKE"/>
    <property type="match status" value="1"/>
</dbReference>
<dbReference type="Ensembl" id="ENSXMAT00000026642.1">
    <property type="protein sequence ID" value="ENSXMAP00000021450.1"/>
    <property type="gene ID" value="ENSXMAG00000025312.1"/>
</dbReference>
<dbReference type="PANTHER" id="PTHR46013">
    <property type="entry name" value="VASCULAR CELL ADHESION MOLECULE 1"/>
    <property type="match status" value="1"/>
</dbReference>
<reference evidence="4" key="3">
    <citation type="submission" date="2025-08" db="UniProtKB">
        <authorList>
            <consortium name="Ensembl"/>
        </authorList>
    </citation>
    <scope>IDENTIFICATION</scope>
    <source>
        <strain evidence="4">JP 163 A</strain>
    </source>
</reference>
<dbReference type="Gene3D" id="2.60.40.10">
    <property type="entry name" value="Immunoglobulins"/>
    <property type="match status" value="2"/>
</dbReference>
<feature type="domain" description="Ig-like" evidence="3">
    <location>
        <begin position="185"/>
        <end position="278"/>
    </location>
</feature>
<dbReference type="InParanoid" id="A0A3B5PRB6"/>
<dbReference type="AlphaFoldDB" id="A0A3B5PRB6"/>
<feature type="region of interest" description="Disordered" evidence="1">
    <location>
        <begin position="368"/>
        <end position="393"/>
    </location>
</feature>
<dbReference type="PANTHER" id="PTHR46013:SF4">
    <property type="entry name" value="B-CELL RECEPTOR CD22-RELATED"/>
    <property type="match status" value="1"/>
</dbReference>
<keyword evidence="2" id="KW-1133">Transmembrane helix</keyword>
<dbReference type="STRING" id="8083.ENSXMAP00000021450"/>
<accession>A0A3B5PRB6</accession>
<protein>
    <submittedName>
        <fullName evidence="4">Uncharacterized LOC111608033</fullName>
    </submittedName>
</protein>
<dbReference type="Pfam" id="PF07686">
    <property type="entry name" value="V-set"/>
    <property type="match status" value="1"/>
</dbReference>
<evidence type="ECO:0000256" key="1">
    <source>
        <dbReference type="SAM" id="MobiDB-lite"/>
    </source>
</evidence>
<dbReference type="InterPro" id="IPR003599">
    <property type="entry name" value="Ig_sub"/>
</dbReference>
<dbReference type="SMART" id="SM00408">
    <property type="entry name" value="IGc2"/>
    <property type="match status" value="1"/>
</dbReference>
<keyword evidence="2" id="KW-0472">Membrane</keyword>
<reference evidence="4" key="4">
    <citation type="submission" date="2025-09" db="UniProtKB">
        <authorList>
            <consortium name="Ensembl"/>
        </authorList>
    </citation>
    <scope>IDENTIFICATION</scope>
    <source>
        <strain evidence="4">JP 163 A</strain>
    </source>
</reference>
<keyword evidence="5" id="KW-1185">Reference proteome</keyword>
<sequence>MEPITRSRIYLVSNSQHNIRVHAMGAPPGGHSDYNKSSWSRCRRPNLQQQRNIDQAFTKIIILNSVSPGAAAQTIRYQFGSTCAVRGSTVILPCYFTPLKSFSPEGRQIPLRIVRVRWCKNHPICQGTTPSVYDSNSTAREPRFHYLGNMEAKCTLQIRDIKMEDMGTFRFRMEADNSAGHFTNPTGVTISVADLIKMEIKSSSNKSEVSRGQTVSLQCITSTCTFTHLEVTWRKDGHALPGNGSALQLGPLTAKDSGNYSCALTSNMETQSEPFSLQVEEKEEKEFKLPLAAAVTFGVLLVVTTLILLIFIFKRKRTAAGSPNIMRGEAEMKTDHIYSNVLPPLLEETGSQKQEVEAEEISYASVQFKHSKHSRKAKEESDPTIYSSVASRG</sequence>
<name>A0A3B5PRB6_XIPMA</name>
<dbReference type="GeneTree" id="ENSGT00940000175264"/>
<evidence type="ECO:0000313" key="5">
    <source>
        <dbReference type="Proteomes" id="UP000002852"/>
    </source>
</evidence>
<dbReference type="InterPro" id="IPR007110">
    <property type="entry name" value="Ig-like_dom"/>
</dbReference>
<evidence type="ECO:0000313" key="4">
    <source>
        <dbReference type="Ensembl" id="ENSXMAP00000021450.1"/>
    </source>
</evidence>
<dbReference type="SMART" id="SM00409">
    <property type="entry name" value="IG"/>
    <property type="match status" value="2"/>
</dbReference>
<evidence type="ECO:0000256" key="2">
    <source>
        <dbReference type="SAM" id="Phobius"/>
    </source>
</evidence>
<dbReference type="InterPro" id="IPR036179">
    <property type="entry name" value="Ig-like_dom_sf"/>
</dbReference>
<dbReference type="OMA" id="QIVRVVW"/>
<keyword evidence="2" id="KW-0812">Transmembrane</keyword>
<dbReference type="Proteomes" id="UP000002852">
    <property type="component" value="Unassembled WGS sequence"/>
</dbReference>
<feature type="compositionally biased region" description="Polar residues" evidence="1">
    <location>
        <begin position="384"/>
        <end position="393"/>
    </location>
</feature>
<reference evidence="5" key="1">
    <citation type="submission" date="2012-01" db="EMBL/GenBank/DDBJ databases">
        <authorList>
            <person name="Walter R."/>
            <person name="Schartl M."/>
            <person name="Warren W."/>
        </authorList>
    </citation>
    <scope>NUCLEOTIDE SEQUENCE [LARGE SCALE GENOMIC DNA]</scope>
    <source>
        <strain evidence="5">JP 163 A</strain>
    </source>
</reference>
<dbReference type="InterPro" id="IPR003598">
    <property type="entry name" value="Ig_sub2"/>
</dbReference>
<evidence type="ECO:0000259" key="3">
    <source>
        <dbReference type="PROSITE" id="PS50835"/>
    </source>
</evidence>